<dbReference type="SMART" id="SM00382">
    <property type="entry name" value="AAA"/>
    <property type="match status" value="1"/>
</dbReference>
<dbReference type="Pfam" id="PF19055">
    <property type="entry name" value="ABC2_membrane_7"/>
    <property type="match status" value="1"/>
</dbReference>
<dbReference type="GO" id="GO:0140359">
    <property type="term" value="F:ABC-type transporter activity"/>
    <property type="evidence" value="ECO:0007669"/>
    <property type="project" value="InterPro"/>
</dbReference>
<dbReference type="GO" id="GO:0016887">
    <property type="term" value="F:ATP hydrolysis activity"/>
    <property type="evidence" value="ECO:0007669"/>
    <property type="project" value="InterPro"/>
</dbReference>
<dbReference type="InterPro" id="IPR003593">
    <property type="entry name" value="AAA+_ATPase"/>
</dbReference>
<evidence type="ECO:0000256" key="1">
    <source>
        <dbReference type="ARBA" id="ARBA00004141"/>
    </source>
</evidence>
<dbReference type="Pfam" id="PF01061">
    <property type="entry name" value="ABC2_membrane"/>
    <property type="match status" value="1"/>
</dbReference>
<keyword evidence="3" id="KW-0813">Transport</keyword>
<dbReference type="PROSITE" id="PS50893">
    <property type="entry name" value="ABC_TRANSPORTER_2"/>
    <property type="match status" value="1"/>
</dbReference>
<dbReference type="AlphaFoldDB" id="A0A9N9CIB8"/>
<keyword evidence="6" id="KW-0067">ATP-binding</keyword>
<proteinExistence type="inferred from homology"/>
<sequence>MDNNNDQEILEHHNFIGAETIINKNENGKNDKNSLNTKIEIDHISSESTQGVDLSWKDLSYEITNSKTKKRQKIIENMYGVIEAGEVLGVLGPSGSGKSTLLDVLAGRKDKKLVSGEICLNGKPGQPKHLSTYVMQEHVMNGVLTVRESIQFAADLCFPKSYSAADRRARVQQIITEFGLDRVAESKIGTNFVRGISGGEKRRASIATQILTHPKIIFLDEPTTGLDSAASYNVIKVIVEMAQKYNLTVIASLHQPSTKTFELLDKICLIARGRTVYFGDREPANDFFERAGYPVPSYFNPADHFLYVINSDFNTDKRKGEDYVMKLSNEFKNSRESAEIQEKITTLIHKHQGKEDIVLKVMSKKKSRYERNFFQQFIILLNRCYKNNIRNILLFWIRMSFSISLSLLMVSYWWKLGDKLEQDSVLRRMTAHFYSITLLTSLSVAAVPVFLEERLLFERERSNHFYSAGPYALSHTIMSLPFVLIITLTFTSISYPLVALNNDIYSIINFIILLFLAALASESTVIFISAIIPDFVIAISIASFAHAFWMMSSGYVVTPSTLPLLLSWAYRINYQRYTYEAILVNDFVGLKFGCQELPLAVDDMPLYSCLYGDKSGLSSQFSGADVLQELQYDETKIWLWTVR</sequence>
<comment type="similarity">
    <text evidence="2">Belongs to the ABC transporter superfamily. ABCG family. Eye pigment precursor importer (TC 3.A.1.204) subfamily.</text>
</comment>
<dbReference type="GO" id="GO:0016020">
    <property type="term" value="C:membrane"/>
    <property type="evidence" value="ECO:0007669"/>
    <property type="project" value="UniProtKB-SubCell"/>
</dbReference>
<keyword evidence="7 9" id="KW-1133">Transmembrane helix</keyword>
<dbReference type="SUPFAM" id="SSF52540">
    <property type="entry name" value="P-loop containing nucleoside triphosphate hydrolases"/>
    <property type="match status" value="1"/>
</dbReference>
<reference evidence="11" key="1">
    <citation type="submission" date="2021-06" db="EMBL/GenBank/DDBJ databases">
        <authorList>
            <person name="Kallberg Y."/>
            <person name="Tangrot J."/>
            <person name="Rosling A."/>
        </authorList>
    </citation>
    <scope>NUCLEOTIDE SEQUENCE</scope>
    <source>
        <strain evidence="11">MT106</strain>
    </source>
</reference>
<feature type="transmembrane region" description="Helical" evidence="9">
    <location>
        <begin position="392"/>
        <end position="413"/>
    </location>
</feature>
<feature type="transmembrane region" description="Helical" evidence="9">
    <location>
        <begin position="433"/>
        <end position="451"/>
    </location>
</feature>
<dbReference type="Pfam" id="PF00005">
    <property type="entry name" value="ABC_tran"/>
    <property type="match status" value="1"/>
</dbReference>
<keyword evidence="4 9" id="KW-0812">Transmembrane</keyword>
<feature type="transmembrane region" description="Helical" evidence="9">
    <location>
        <begin position="504"/>
        <end position="528"/>
    </location>
</feature>
<feature type="domain" description="ABC transporter" evidence="10">
    <location>
        <begin position="54"/>
        <end position="297"/>
    </location>
</feature>
<evidence type="ECO:0000256" key="8">
    <source>
        <dbReference type="ARBA" id="ARBA00023136"/>
    </source>
</evidence>
<accession>A0A9N9CIB8</accession>
<evidence type="ECO:0000256" key="9">
    <source>
        <dbReference type="SAM" id="Phobius"/>
    </source>
</evidence>
<keyword evidence="12" id="KW-1185">Reference proteome</keyword>
<dbReference type="PROSITE" id="PS00211">
    <property type="entry name" value="ABC_TRANSPORTER_1"/>
    <property type="match status" value="1"/>
</dbReference>
<dbReference type="EMBL" id="CAJVPL010002194">
    <property type="protein sequence ID" value="CAG8602588.1"/>
    <property type="molecule type" value="Genomic_DNA"/>
</dbReference>
<dbReference type="InterPro" id="IPR017871">
    <property type="entry name" value="ABC_transporter-like_CS"/>
</dbReference>
<organism evidence="11 12">
    <name type="scientific">Ambispora gerdemannii</name>
    <dbReference type="NCBI Taxonomy" id="144530"/>
    <lineage>
        <taxon>Eukaryota</taxon>
        <taxon>Fungi</taxon>
        <taxon>Fungi incertae sedis</taxon>
        <taxon>Mucoromycota</taxon>
        <taxon>Glomeromycotina</taxon>
        <taxon>Glomeromycetes</taxon>
        <taxon>Archaeosporales</taxon>
        <taxon>Ambisporaceae</taxon>
        <taxon>Ambispora</taxon>
    </lineage>
</organism>
<dbReference type="InterPro" id="IPR003439">
    <property type="entry name" value="ABC_transporter-like_ATP-bd"/>
</dbReference>
<evidence type="ECO:0000256" key="7">
    <source>
        <dbReference type="ARBA" id="ARBA00022989"/>
    </source>
</evidence>
<dbReference type="InterPro" id="IPR052215">
    <property type="entry name" value="Plant_ABCG"/>
</dbReference>
<dbReference type="InterPro" id="IPR027417">
    <property type="entry name" value="P-loop_NTPase"/>
</dbReference>
<evidence type="ECO:0000313" key="12">
    <source>
        <dbReference type="Proteomes" id="UP000789831"/>
    </source>
</evidence>
<dbReference type="InterPro" id="IPR013525">
    <property type="entry name" value="ABC2_TM"/>
</dbReference>
<keyword evidence="8 9" id="KW-0472">Membrane</keyword>
<evidence type="ECO:0000259" key="10">
    <source>
        <dbReference type="PROSITE" id="PS50893"/>
    </source>
</evidence>
<gene>
    <name evidence="11" type="ORF">AGERDE_LOCUS9178</name>
</gene>
<comment type="caution">
    <text evidence="11">The sequence shown here is derived from an EMBL/GenBank/DDBJ whole genome shotgun (WGS) entry which is preliminary data.</text>
</comment>
<dbReference type="InterPro" id="IPR043926">
    <property type="entry name" value="ABCG_dom"/>
</dbReference>
<evidence type="ECO:0000256" key="2">
    <source>
        <dbReference type="ARBA" id="ARBA00005814"/>
    </source>
</evidence>
<protein>
    <submittedName>
        <fullName evidence="11">3916_t:CDS:1</fullName>
    </submittedName>
</protein>
<evidence type="ECO:0000256" key="6">
    <source>
        <dbReference type="ARBA" id="ARBA00022840"/>
    </source>
</evidence>
<dbReference type="PANTHER" id="PTHR48042">
    <property type="entry name" value="ABC TRANSPORTER G FAMILY MEMBER 11"/>
    <property type="match status" value="1"/>
</dbReference>
<dbReference type="Proteomes" id="UP000789831">
    <property type="component" value="Unassembled WGS sequence"/>
</dbReference>
<keyword evidence="5" id="KW-0547">Nucleotide-binding</keyword>
<comment type="subcellular location">
    <subcellularLocation>
        <location evidence="1">Membrane</location>
        <topology evidence="1">Multi-pass membrane protein</topology>
    </subcellularLocation>
</comment>
<evidence type="ECO:0000256" key="4">
    <source>
        <dbReference type="ARBA" id="ARBA00022692"/>
    </source>
</evidence>
<dbReference type="Gene3D" id="3.40.50.300">
    <property type="entry name" value="P-loop containing nucleotide triphosphate hydrolases"/>
    <property type="match status" value="1"/>
</dbReference>
<dbReference type="OrthoDB" id="66620at2759"/>
<evidence type="ECO:0000256" key="3">
    <source>
        <dbReference type="ARBA" id="ARBA00022448"/>
    </source>
</evidence>
<evidence type="ECO:0000256" key="5">
    <source>
        <dbReference type="ARBA" id="ARBA00022741"/>
    </source>
</evidence>
<dbReference type="PANTHER" id="PTHR48042:SF11">
    <property type="entry name" value="ABC TRANSPORTER G FAMILY MEMBER 11"/>
    <property type="match status" value="1"/>
</dbReference>
<dbReference type="GO" id="GO:0005524">
    <property type="term" value="F:ATP binding"/>
    <property type="evidence" value="ECO:0007669"/>
    <property type="project" value="UniProtKB-KW"/>
</dbReference>
<name>A0A9N9CIB8_9GLOM</name>
<feature type="transmembrane region" description="Helical" evidence="9">
    <location>
        <begin position="472"/>
        <end position="498"/>
    </location>
</feature>
<evidence type="ECO:0000313" key="11">
    <source>
        <dbReference type="EMBL" id="CAG8602588.1"/>
    </source>
</evidence>